<sequence>MRFSQPGRLHDLVGNILNVPAGRSPAVGDDVELVIANVNEAAKQITFKWPT</sequence>
<dbReference type="Proteomes" id="UP000214646">
    <property type="component" value="Unassembled WGS sequence"/>
</dbReference>
<evidence type="ECO:0000313" key="2">
    <source>
        <dbReference type="Proteomes" id="UP000214646"/>
    </source>
</evidence>
<organism evidence="1 2">
    <name type="scientific">Fimbriiglobus ruber</name>
    <dbReference type="NCBI Taxonomy" id="1908690"/>
    <lineage>
        <taxon>Bacteria</taxon>
        <taxon>Pseudomonadati</taxon>
        <taxon>Planctomycetota</taxon>
        <taxon>Planctomycetia</taxon>
        <taxon>Gemmatales</taxon>
        <taxon>Gemmataceae</taxon>
        <taxon>Fimbriiglobus</taxon>
    </lineage>
</organism>
<evidence type="ECO:0000313" key="1">
    <source>
        <dbReference type="EMBL" id="OWK41122.1"/>
    </source>
</evidence>
<dbReference type="EMBL" id="NIDE01000007">
    <property type="protein sequence ID" value="OWK41122.1"/>
    <property type="molecule type" value="Genomic_DNA"/>
</dbReference>
<proteinExistence type="predicted"/>
<name>A0A225DI54_9BACT</name>
<keyword evidence="2" id="KW-1185">Reference proteome</keyword>
<reference evidence="2" key="1">
    <citation type="submission" date="2017-06" db="EMBL/GenBank/DDBJ databases">
        <title>Genome analysis of Fimbriiglobus ruber SP5, the first member of the order Planctomycetales with confirmed chitinolytic capability.</title>
        <authorList>
            <person name="Ravin N.V."/>
            <person name="Rakitin A.L."/>
            <person name="Ivanova A.A."/>
            <person name="Beletsky A.V."/>
            <person name="Kulichevskaya I.S."/>
            <person name="Mardanov A.V."/>
            <person name="Dedysh S.N."/>
        </authorList>
    </citation>
    <scope>NUCLEOTIDE SEQUENCE [LARGE SCALE GENOMIC DNA]</scope>
    <source>
        <strain evidence="2">SP5</strain>
    </source>
</reference>
<protein>
    <submittedName>
        <fullName evidence="1">Uncharacterized protein</fullName>
    </submittedName>
</protein>
<dbReference type="RefSeq" id="WP_161967570.1">
    <property type="nucleotide sequence ID" value="NZ_NIDE01000007.1"/>
</dbReference>
<comment type="caution">
    <text evidence="1">The sequence shown here is derived from an EMBL/GenBank/DDBJ whole genome shotgun (WGS) entry which is preliminary data.</text>
</comment>
<gene>
    <name evidence="1" type="ORF">FRUB_05014</name>
</gene>
<dbReference type="AlphaFoldDB" id="A0A225DI54"/>
<accession>A0A225DI54</accession>